<sequence length="891" mass="106083">MLLKHIISGERCSHFVQFNISFLFKNKKKNVSIFKRFNSFDKTYEKGKGGINSSFIYSHEKNKKNGSSSLKNTNNCQHVEETRKQFETETRSEYTCKNIKEEKDISSNASDGERVEGWEEVKNYSNEDTKYTYDDEWAKDENELNRVEHTEEFEEDIDALLFTNNLNSSLIGNLWHASANSIYRESFKNVIVSKEYYKNEENSSVNCDERGENYLSNETYSYKKEELNRRMEKKYSLKDNKYEINNNLKNEMNRDKNSGVHTFTQNKIENKERYKPTFNEACVLDKNKMKMNSFINEIYEEEKKEVEKMKEFFEKNEKDFMKFRNSVLCKLKISEELPKKFKHLSKDTYVFNTEKNKEEYYKKLINSLNCENNNTAYNNKNKKKNVNYDKIETIKILDIDSLPCNILNHLFAYKIVKNCSAELCLKIISRIGMYRDKYSQVSYENMINYLGQIINSNNNAEIIALFSRCYETVSIPFLVNYVRKYGTFSRSFIVNMYDKYFRKRLFDFVRYENNMGIRKIPNILTHPYHLSSYIKLLGECSAKKDMYIQLKMRGHIPNSINFNNSEKTLDNVNYIMNEASNTKIKKVNVRNDNKKLTNKKYVERPKIYDAILSAEYTGLPLEHFVDKEAKEKEEPLVNFNSQTEEQLEAECHNLVNYPNTNSLFNKIQMRDGQNVGKEKEPKEPEQVEQFYNMENFALAEGNLNDFALEDEIREVRNYNDNNNNNGNNSDHVSLIENIHYTDKEHKTDGECRENINFILDEDCDIYLYKGFNKLNKSSFKLQTKLVKEEDKNENELATYSNDHDCYEEIEQGEENKKSLWELPWKSTKKNSFFFKGRFFKILPNVGWSEIKDVSKRYIRPKRKRTKHYIRRKRVLQKKIKINLFKKKILEK</sequence>
<reference evidence="1 2" key="1">
    <citation type="submission" date="2016-06" db="EMBL/GenBank/DDBJ databases">
        <authorList>
            <consortium name="Pathogen Informatics"/>
        </authorList>
    </citation>
    <scope>NUCLEOTIDE SEQUENCE [LARGE SCALE GENOMIC DNA]</scope>
    <source>
        <strain evidence="1">PmlGA01</strain>
    </source>
</reference>
<protein>
    <submittedName>
        <fullName evidence="1">Uncharacterized protein</fullName>
    </submittedName>
</protein>
<evidence type="ECO:0000313" key="2">
    <source>
        <dbReference type="Proteomes" id="UP000219799"/>
    </source>
</evidence>
<organism evidence="1 2">
    <name type="scientific">Plasmodium malariae</name>
    <dbReference type="NCBI Taxonomy" id="5858"/>
    <lineage>
        <taxon>Eukaryota</taxon>
        <taxon>Sar</taxon>
        <taxon>Alveolata</taxon>
        <taxon>Apicomplexa</taxon>
        <taxon>Aconoidasida</taxon>
        <taxon>Haemosporida</taxon>
        <taxon>Plasmodiidae</taxon>
        <taxon>Plasmodium</taxon>
        <taxon>Plasmodium (Plasmodium)</taxon>
    </lineage>
</organism>
<accession>A0A1C3L2L0</accession>
<dbReference type="VEuPathDB" id="PlasmoDB:PmUG01_14046900"/>
<dbReference type="EMBL" id="LT594502">
    <property type="protein sequence ID" value="SBT80816.1"/>
    <property type="molecule type" value="Genomic_DNA"/>
</dbReference>
<proteinExistence type="predicted"/>
<name>A0A1C3L2L0_PLAMA</name>
<gene>
    <name evidence="1" type="primary">PmlGA01_140031400</name>
    <name evidence="1" type="ORF">PMLGA01_140031400</name>
</gene>
<dbReference type="Proteomes" id="UP000219799">
    <property type="component" value="Chromosome 14"/>
</dbReference>
<dbReference type="AlphaFoldDB" id="A0A1C3L2L0"/>
<evidence type="ECO:0000313" key="1">
    <source>
        <dbReference type="EMBL" id="SBT80816.1"/>
    </source>
</evidence>